<dbReference type="EMBL" id="CAMXCT010000558">
    <property type="protein sequence ID" value="CAI3980466.1"/>
    <property type="molecule type" value="Genomic_DNA"/>
</dbReference>
<reference evidence="2" key="1">
    <citation type="submission" date="2022-10" db="EMBL/GenBank/DDBJ databases">
        <authorList>
            <person name="Chen Y."/>
            <person name="Dougan E. K."/>
            <person name="Chan C."/>
            <person name="Rhodes N."/>
            <person name="Thang M."/>
        </authorList>
    </citation>
    <scope>NUCLEOTIDE SEQUENCE</scope>
</reference>
<sequence length="325" mass="36386">MKHQVWLIWLLGKQPYHPITFPSMPIFLTDSRRKRHVATPPVAATSPERPGSVRFAERSSDPCRDLSELCQEAAAVEVATLLLGGPDGPVQSEAPAFQRAHAVANLLLSGGAAPATAASPPYLQRLWMLRRARRRVRAIRQVKQVLSLRDELLLRSAFSCWCNRSQLRRLVLCGRAISEASAAKREATQCCNDRSSHCMLASQVLMHWGLATARAIRGRPRIGLACREERQRRFDGLAAVVRRGEAACRLVLLYASLHAWSDCRRTPPRRPGSGLHGIHAANAKAWTSTRRLQRAVLLSWAHLTLRRRAQMQGERLAQADKKWGF</sequence>
<proteinExistence type="predicted"/>
<name>A0A9P1FLN9_9DINO</name>
<evidence type="ECO:0000256" key="1">
    <source>
        <dbReference type="SAM" id="MobiDB-lite"/>
    </source>
</evidence>
<comment type="caution">
    <text evidence="2">The sequence shown here is derived from an EMBL/GenBank/DDBJ whole genome shotgun (WGS) entry which is preliminary data.</text>
</comment>
<evidence type="ECO:0000313" key="3">
    <source>
        <dbReference type="EMBL" id="CAL1133841.1"/>
    </source>
</evidence>
<gene>
    <name evidence="2" type="ORF">C1SCF055_LOCUS8334</name>
</gene>
<evidence type="ECO:0000313" key="4">
    <source>
        <dbReference type="EMBL" id="CAL4767778.1"/>
    </source>
</evidence>
<dbReference type="AlphaFoldDB" id="A0A9P1FLN9"/>
<feature type="region of interest" description="Disordered" evidence="1">
    <location>
        <begin position="37"/>
        <end position="57"/>
    </location>
</feature>
<dbReference type="EMBL" id="CAMXCT020000558">
    <property type="protein sequence ID" value="CAL1133841.1"/>
    <property type="molecule type" value="Genomic_DNA"/>
</dbReference>
<protein>
    <submittedName>
        <fullName evidence="4">EF-hand domain-containing protein</fullName>
    </submittedName>
</protein>
<reference evidence="3" key="2">
    <citation type="submission" date="2024-04" db="EMBL/GenBank/DDBJ databases">
        <authorList>
            <person name="Chen Y."/>
            <person name="Shah S."/>
            <person name="Dougan E. K."/>
            <person name="Thang M."/>
            <person name="Chan C."/>
        </authorList>
    </citation>
    <scope>NUCLEOTIDE SEQUENCE [LARGE SCALE GENOMIC DNA]</scope>
</reference>
<evidence type="ECO:0000313" key="2">
    <source>
        <dbReference type="EMBL" id="CAI3980466.1"/>
    </source>
</evidence>
<keyword evidence="5" id="KW-1185">Reference proteome</keyword>
<dbReference type="Proteomes" id="UP001152797">
    <property type="component" value="Unassembled WGS sequence"/>
</dbReference>
<accession>A0A9P1FLN9</accession>
<organism evidence="2">
    <name type="scientific">Cladocopium goreaui</name>
    <dbReference type="NCBI Taxonomy" id="2562237"/>
    <lineage>
        <taxon>Eukaryota</taxon>
        <taxon>Sar</taxon>
        <taxon>Alveolata</taxon>
        <taxon>Dinophyceae</taxon>
        <taxon>Suessiales</taxon>
        <taxon>Symbiodiniaceae</taxon>
        <taxon>Cladocopium</taxon>
    </lineage>
</organism>
<evidence type="ECO:0000313" key="5">
    <source>
        <dbReference type="Proteomes" id="UP001152797"/>
    </source>
</evidence>
<dbReference type="EMBL" id="CAMXCT030000558">
    <property type="protein sequence ID" value="CAL4767778.1"/>
    <property type="molecule type" value="Genomic_DNA"/>
</dbReference>